<dbReference type="Proteomes" id="UP000075243">
    <property type="component" value="Unassembled WGS sequence"/>
</dbReference>
<evidence type="ECO:0000313" key="1">
    <source>
        <dbReference type="EMBL" id="KYP32329.1"/>
    </source>
</evidence>
<accession>A0A151QPV1</accession>
<name>A0A151QPV1_CAJCA</name>
<sequence length="103" mass="11539">MVTTGRKVMGNRIIAGRTVGNQCKEGVTPTFKSPDEAKPSFPHMGAQKSYAQAVQQGIKGKHQLWRIKQSGNQDKWSGLSFSVVEEHVEWLRGCWVGRLRDLT</sequence>
<organism evidence="1 2">
    <name type="scientific">Cajanus cajan</name>
    <name type="common">Pigeon pea</name>
    <name type="synonym">Cajanus indicus</name>
    <dbReference type="NCBI Taxonomy" id="3821"/>
    <lineage>
        <taxon>Eukaryota</taxon>
        <taxon>Viridiplantae</taxon>
        <taxon>Streptophyta</taxon>
        <taxon>Embryophyta</taxon>
        <taxon>Tracheophyta</taxon>
        <taxon>Spermatophyta</taxon>
        <taxon>Magnoliopsida</taxon>
        <taxon>eudicotyledons</taxon>
        <taxon>Gunneridae</taxon>
        <taxon>Pentapetalae</taxon>
        <taxon>rosids</taxon>
        <taxon>fabids</taxon>
        <taxon>Fabales</taxon>
        <taxon>Fabaceae</taxon>
        <taxon>Papilionoideae</taxon>
        <taxon>50 kb inversion clade</taxon>
        <taxon>NPAAA clade</taxon>
        <taxon>indigoferoid/millettioid clade</taxon>
        <taxon>Phaseoleae</taxon>
        <taxon>Cajanus</taxon>
    </lineage>
</organism>
<keyword evidence="2" id="KW-1185">Reference proteome</keyword>
<dbReference type="AlphaFoldDB" id="A0A151QPV1"/>
<protein>
    <submittedName>
        <fullName evidence="1">Uncharacterized protein</fullName>
    </submittedName>
</protein>
<dbReference type="Gramene" id="C.cajan_44578.t">
    <property type="protein sequence ID" value="C.cajan_44578.t.cds1"/>
    <property type="gene ID" value="C.cajan_44578"/>
</dbReference>
<evidence type="ECO:0000313" key="2">
    <source>
        <dbReference type="Proteomes" id="UP000075243"/>
    </source>
</evidence>
<reference evidence="1" key="1">
    <citation type="journal article" date="2012" name="Nat. Biotechnol.">
        <title>Draft genome sequence of pigeonpea (Cajanus cajan), an orphan legume crop of resource-poor farmers.</title>
        <authorList>
            <person name="Varshney R.K."/>
            <person name="Chen W."/>
            <person name="Li Y."/>
            <person name="Bharti A.K."/>
            <person name="Saxena R.K."/>
            <person name="Schlueter J.A."/>
            <person name="Donoghue M.T."/>
            <person name="Azam S."/>
            <person name="Fan G."/>
            <person name="Whaley A.M."/>
            <person name="Farmer A.D."/>
            <person name="Sheridan J."/>
            <person name="Iwata A."/>
            <person name="Tuteja R."/>
            <person name="Penmetsa R.V."/>
            <person name="Wu W."/>
            <person name="Upadhyaya H.D."/>
            <person name="Yang S.P."/>
            <person name="Shah T."/>
            <person name="Saxena K.B."/>
            <person name="Michael T."/>
            <person name="McCombie W.R."/>
            <person name="Yang B."/>
            <person name="Zhang G."/>
            <person name="Yang H."/>
            <person name="Wang J."/>
            <person name="Spillane C."/>
            <person name="Cook D.R."/>
            <person name="May G.D."/>
            <person name="Xu X."/>
            <person name="Jackson S.A."/>
        </authorList>
    </citation>
    <scope>NUCLEOTIDE SEQUENCE [LARGE SCALE GENOMIC DNA]</scope>
</reference>
<dbReference type="EMBL" id="KQ485344">
    <property type="protein sequence ID" value="KYP32329.1"/>
    <property type="molecule type" value="Genomic_DNA"/>
</dbReference>
<gene>
    <name evidence="1" type="ORF">KK1_047025</name>
</gene>
<proteinExistence type="predicted"/>